<evidence type="ECO:0000256" key="4">
    <source>
        <dbReference type="ARBA" id="ARBA00022676"/>
    </source>
</evidence>
<evidence type="ECO:0000259" key="11">
    <source>
        <dbReference type="Pfam" id="PF02885"/>
    </source>
</evidence>
<dbReference type="Gene3D" id="1.20.970.10">
    <property type="entry name" value="Transferase, Pyrimidine Nucleoside Phosphorylase, Chain C"/>
    <property type="match status" value="1"/>
</dbReference>
<dbReference type="InterPro" id="IPR036320">
    <property type="entry name" value="Glycosyl_Trfase_fam3_N_dom_sf"/>
</dbReference>
<comment type="similarity">
    <text evidence="8">Belongs to the anthranilate phosphoribosyltransferase family.</text>
</comment>
<comment type="pathway">
    <text evidence="1">Amino-acid biosynthesis; L-tryptophan biosynthesis; L-tryptophan from chorismate: step 2/5.</text>
</comment>
<organism evidence="12">
    <name type="scientific">Absidia glauca</name>
    <name type="common">Pin mould</name>
    <dbReference type="NCBI Taxonomy" id="4829"/>
    <lineage>
        <taxon>Eukaryota</taxon>
        <taxon>Fungi</taxon>
        <taxon>Fungi incertae sedis</taxon>
        <taxon>Mucoromycota</taxon>
        <taxon>Mucoromycotina</taxon>
        <taxon>Mucoromycetes</taxon>
        <taxon>Mucorales</taxon>
        <taxon>Cunninghamellaceae</taxon>
        <taxon>Absidia</taxon>
    </lineage>
</organism>
<evidence type="ECO:0000256" key="9">
    <source>
        <dbReference type="ARBA" id="ARBA00071401"/>
    </source>
</evidence>
<dbReference type="InterPro" id="IPR035902">
    <property type="entry name" value="Nuc_phospho_transferase"/>
</dbReference>
<dbReference type="FunFam" id="3.40.1030.10:FF:000002">
    <property type="entry name" value="Anthranilate phosphoribosyltransferase"/>
    <property type="match status" value="1"/>
</dbReference>
<dbReference type="STRING" id="4829.A0A163KWC8"/>
<dbReference type="PANTHER" id="PTHR43285">
    <property type="entry name" value="ANTHRANILATE PHOSPHORIBOSYLTRANSFERASE"/>
    <property type="match status" value="1"/>
</dbReference>
<dbReference type="NCBIfam" id="TIGR01245">
    <property type="entry name" value="trpD"/>
    <property type="match status" value="1"/>
</dbReference>
<evidence type="ECO:0000256" key="3">
    <source>
        <dbReference type="ARBA" id="ARBA00022605"/>
    </source>
</evidence>
<dbReference type="InParanoid" id="A0A163KWC8"/>
<dbReference type="InterPro" id="IPR000312">
    <property type="entry name" value="Glycosyl_Trfase_fam3"/>
</dbReference>
<gene>
    <name evidence="12" type="primary">ABSGL_06686.1 scaffold 8661</name>
</gene>
<dbReference type="EMBL" id="LT553497">
    <property type="protein sequence ID" value="SAM00950.1"/>
    <property type="molecule type" value="Genomic_DNA"/>
</dbReference>
<dbReference type="InterPro" id="IPR017459">
    <property type="entry name" value="Glycosyl_Trfase_fam3_N_dom"/>
</dbReference>
<feature type="domain" description="Glycosyl transferase family 3 N-terminal" evidence="11">
    <location>
        <begin position="13"/>
        <end position="78"/>
    </location>
</feature>
<keyword evidence="3" id="KW-0028">Amino-acid biosynthesis</keyword>
<dbReference type="PANTHER" id="PTHR43285:SF2">
    <property type="entry name" value="ANTHRANILATE PHOSPHORIBOSYLTRANSFERASE"/>
    <property type="match status" value="1"/>
</dbReference>
<dbReference type="SUPFAM" id="SSF52418">
    <property type="entry name" value="Nucleoside phosphorylase/phosphoribosyltransferase catalytic domain"/>
    <property type="match status" value="1"/>
</dbReference>
<evidence type="ECO:0000256" key="7">
    <source>
        <dbReference type="ARBA" id="ARBA00023141"/>
    </source>
</evidence>
<dbReference type="EC" id="2.4.2.18" evidence="2"/>
<dbReference type="InterPro" id="IPR005940">
    <property type="entry name" value="Anthranilate_Pribosyl_Tfrase"/>
</dbReference>
<dbReference type="Gene3D" id="3.40.1030.10">
    <property type="entry name" value="Nucleoside phosphorylase/phosphoribosyltransferase catalytic domain"/>
    <property type="match status" value="1"/>
</dbReference>
<feature type="domain" description="Glycosyl transferase family 3" evidence="10">
    <location>
        <begin position="93"/>
        <end position="348"/>
    </location>
</feature>
<dbReference type="Pfam" id="PF00591">
    <property type="entry name" value="Glycos_transf_3"/>
    <property type="match status" value="1"/>
</dbReference>
<keyword evidence="5" id="KW-0808">Transferase</keyword>
<evidence type="ECO:0000259" key="10">
    <source>
        <dbReference type="Pfam" id="PF00591"/>
    </source>
</evidence>
<dbReference type="SUPFAM" id="SSF47648">
    <property type="entry name" value="Nucleoside phosphorylase/phosphoribosyltransferase N-terminal domain"/>
    <property type="match status" value="1"/>
</dbReference>
<evidence type="ECO:0000313" key="13">
    <source>
        <dbReference type="Proteomes" id="UP000078561"/>
    </source>
</evidence>
<sequence>MSSPSSNPSTDMKSILKTLIHHPQDFTADDAEGAINYIMHGNATHSQISAFLVALRLQEKDADPIIVAACSKAMQSHARLIPYGHDDKHIASNLVDIVGTGGDGHDTYNVSTTASIVAAGAGAKVAKHGNRAASSKSGSADLMEAHGCNISAVEPHQVPAILAQTNFCFLFSQTYHPAMKHVAASRKEIGIPTVFNLLGPMSNPAGPARVVVGVHSPQIGSLMANTLKLTGVKGALVVCGNEKLDEISPSGDTNYWRVHENGDITTGVLHPTTDFGLSTHPLSDVKGGDCHENALILDRLLNNQLPTDHPILDFVLLNAAALLVVGGIASDFKDGVARARTSIGSGNAKAVLESFREATTRL</sequence>
<keyword evidence="4" id="KW-0328">Glycosyltransferase</keyword>
<keyword evidence="13" id="KW-1185">Reference proteome</keyword>
<dbReference type="GO" id="GO:0004048">
    <property type="term" value="F:anthranilate phosphoribosyltransferase activity"/>
    <property type="evidence" value="ECO:0007669"/>
    <property type="project" value="UniProtKB-EC"/>
</dbReference>
<dbReference type="Proteomes" id="UP000078561">
    <property type="component" value="Unassembled WGS sequence"/>
</dbReference>
<dbReference type="FunCoup" id="A0A163KWC8">
    <property type="interactions" value="623"/>
</dbReference>
<evidence type="ECO:0000256" key="5">
    <source>
        <dbReference type="ARBA" id="ARBA00022679"/>
    </source>
</evidence>
<reference evidence="12" key="1">
    <citation type="submission" date="2016-04" db="EMBL/GenBank/DDBJ databases">
        <authorList>
            <person name="Evans L.H."/>
            <person name="Alamgir A."/>
            <person name="Owens N."/>
            <person name="Weber N.D."/>
            <person name="Virtaneva K."/>
            <person name="Barbian K."/>
            <person name="Babar A."/>
            <person name="Rosenke K."/>
        </authorList>
    </citation>
    <scope>NUCLEOTIDE SEQUENCE [LARGE SCALE GENOMIC DNA]</scope>
    <source>
        <strain evidence="12">CBS 101.48</strain>
    </source>
</reference>
<dbReference type="Pfam" id="PF02885">
    <property type="entry name" value="Glycos_trans_3N"/>
    <property type="match status" value="1"/>
</dbReference>
<proteinExistence type="inferred from homology"/>
<dbReference type="HAMAP" id="MF_00211">
    <property type="entry name" value="TrpD"/>
    <property type="match status" value="1"/>
</dbReference>
<keyword evidence="7" id="KW-0057">Aromatic amino acid biosynthesis</keyword>
<dbReference type="AlphaFoldDB" id="A0A163KWC8"/>
<dbReference type="GO" id="GO:0000162">
    <property type="term" value="P:L-tryptophan biosynthetic process"/>
    <property type="evidence" value="ECO:0007669"/>
    <property type="project" value="UniProtKB-KW"/>
</dbReference>
<accession>A0A163KWC8</accession>
<keyword evidence="6" id="KW-0822">Tryptophan biosynthesis</keyword>
<evidence type="ECO:0000313" key="12">
    <source>
        <dbReference type="EMBL" id="SAM00950.1"/>
    </source>
</evidence>
<evidence type="ECO:0000256" key="2">
    <source>
        <dbReference type="ARBA" id="ARBA00011948"/>
    </source>
</evidence>
<evidence type="ECO:0000256" key="8">
    <source>
        <dbReference type="ARBA" id="ARBA00061500"/>
    </source>
</evidence>
<evidence type="ECO:0000256" key="6">
    <source>
        <dbReference type="ARBA" id="ARBA00022822"/>
    </source>
</evidence>
<dbReference type="OrthoDB" id="427800at2759"/>
<evidence type="ECO:0000256" key="1">
    <source>
        <dbReference type="ARBA" id="ARBA00004907"/>
    </source>
</evidence>
<name>A0A163KWC8_ABSGL</name>
<protein>
    <recommendedName>
        <fullName evidence="9">Anthranilate phosphoribosyltransferase</fullName>
        <ecNumber evidence="2">2.4.2.18</ecNumber>
    </recommendedName>
</protein>
<dbReference type="OMA" id="IRTFFNM"/>
<dbReference type="GO" id="GO:0005829">
    <property type="term" value="C:cytosol"/>
    <property type="evidence" value="ECO:0007669"/>
    <property type="project" value="TreeGrafter"/>
</dbReference>